<dbReference type="KEGG" id="mpaf:R5R33_09895"/>
<evidence type="ECO:0000313" key="2">
    <source>
        <dbReference type="EMBL" id="WOX04054.1"/>
    </source>
</evidence>
<reference evidence="2 3" key="1">
    <citation type="submission" date="2023-10" db="EMBL/GenBank/DDBJ databases">
        <title>Description of Microbulbifer bruguierae sp. nov., isolated from the sediments of mangrove plant Bruguiera sexangula and comparative genomic analyses of the genus Microbulbifer.</title>
        <authorList>
            <person name="Long M."/>
        </authorList>
    </citation>
    <scope>NUCLEOTIDE SEQUENCE [LARGE SCALE GENOMIC DNA]</scope>
    <source>
        <strain evidence="2 3">SPO729</strain>
    </source>
</reference>
<evidence type="ECO:0000313" key="3">
    <source>
        <dbReference type="Proteomes" id="UP001302477"/>
    </source>
</evidence>
<evidence type="ECO:0008006" key="4">
    <source>
        <dbReference type="Google" id="ProtNLM"/>
    </source>
</evidence>
<feature type="signal peptide" evidence="1">
    <location>
        <begin position="1"/>
        <end position="25"/>
    </location>
</feature>
<organism evidence="2 3">
    <name type="scientific">Microbulbifer pacificus</name>
    <dbReference type="NCBI Taxonomy" id="407164"/>
    <lineage>
        <taxon>Bacteria</taxon>
        <taxon>Pseudomonadati</taxon>
        <taxon>Pseudomonadota</taxon>
        <taxon>Gammaproteobacteria</taxon>
        <taxon>Cellvibrionales</taxon>
        <taxon>Microbulbiferaceae</taxon>
        <taxon>Microbulbifer</taxon>
    </lineage>
</organism>
<keyword evidence="3" id="KW-1185">Reference proteome</keyword>
<dbReference type="AlphaFoldDB" id="A0AAU0MTY2"/>
<gene>
    <name evidence="2" type="ORF">R5R33_09895</name>
</gene>
<sequence length="226" mass="25293">MRTSTLRRLALAGLLSIGFCAQSQAQSGFWGGDEHTPSLVIAPTQIQIDVPMPVSSGNLELMLAQAGSNGGLADLKQQAIRTYTQHLHSELARELYEYLDDEEVPLVQENGVLNLQNTLDLRVIKNLAGMKPKGDYDLEQGSVAIRGEFRYALSNRNGVALREQRISIDDMKISRKYLTRIYHDGRESDDNTEEAIKKALSQMVERLVESMEENLEADQLREMATL</sequence>
<keyword evidence="1" id="KW-0732">Signal</keyword>
<name>A0AAU0MTY2_9GAMM</name>
<dbReference type="EMBL" id="CP137555">
    <property type="protein sequence ID" value="WOX04054.1"/>
    <property type="molecule type" value="Genomic_DNA"/>
</dbReference>
<protein>
    <recommendedName>
        <fullName evidence="4">Lipoprotein</fullName>
    </recommendedName>
</protein>
<dbReference type="RefSeq" id="WP_318952535.1">
    <property type="nucleotide sequence ID" value="NZ_CP137555.1"/>
</dbReference>
<dbReference type="Proteomes" id="UP001302477">
    <property type="component" value="Chromosome"/>
</dbReference>
<evidence type="ECO:0000256" key="1">
    <source>
        <dbReference type="SAM" id="SignalP"/>
    </source>
</evidence>
<feature type="chain" id="PRO_5043972744" description="Lipoprotein" evidence="1">
    <location>
        <begin position="26"/>
        <end position="226"/>
    </location>
</feature>
<proteinExistence type="predicted"/>
<accession>A0AAU0MTY2</accession>